<comment type="caution">
    <text evidence="7">The sequence shown here is derived from an EMBL/GenBank/DDBJ whole genome shotgun (WGS) entry which is preliminary data.</text>
</comment>
<keyword evidence="8" id="KW-1185">Reference proteome</keyword>
<dbReference type="InterPro" id="IPR051560">
    <property type="entry name" value="MAM_domain-containing"/>
</dbReference>
<dbReference type="Pfam" id="PF00629">
    <property type="entry name" value="MAM"/>
    <property type="match status" value="1"/>
</dbReference>
<comment type="caution">
    <text evidence="2">Lacks conserved residue(s) required for the propagation of feature annotation.</text>
</comment>
<feature type="non-terminal residue" evidence="7">
    <location>
        <position position="1"/>
    </location>
</feature>
<dbReference type="PROSITE" id="PS50068">
    <property type="entry name" value="LDLRA_2"/>
    <property type="match status" value="1"/>
</dbReference>
<feature type="disulfide bond" evidence="3">
    <location>
        <begin position="234"/>
        <end position="249"/>
    </location>
</feature>
<dbReference type="SMART" id="SM00137">
    <property type="entry name" value="MAM"/>
    <property type="match status" value="1"/>
</dbReference>
<dbReference type="InterPro" id="IPR013320">
    <property type="entry name" value="ConA-like_dom_sf"/>
</dbReference>
<dbReference type="GO" id="GO:0016020">
    <property type="term" value="C:membrane"/>
    <property type="evidence" value="ECO:0007669"/>
    <property type="project" value="InterPro"/>
</dbReference>
<feature type="transmembrane region" description="Helical" evidence="4">
    <location>
        <begin position="307"/>
        <end position="327"/>
    </location>
</feature>
<dbReference type="Proteomes" id="UP000499080">
    <property type="component" value="Unassembled WGS sequence"/>
</dbReference>
<organism evidence="7 8">
    <name type="scientific">Araneus ventricosus</name>
    <name type="common">Orbweaver spider</name>
    <name type="synonym">Epeira ventricosa</name>
    <dbReference type="NCBI Taxonomy" id="182803"/>
    <lineage>
        <taxon>Eukaryota</taxon>
        <taxon>Metazoa</taxon>
        <taxon>Ecdysozoa</taxon>
        <taxon>Arthropoda</taxon>
        <taxon>Chelicerata</taxon>
        <taxon>Arachnida</taxon>
        <taxon>Araneae</taxon>
        <taxon>Araneomorphae</taxon>
        <taxon>Entelegynae</taxon>
        <taxon>Araneoidea</taxon>
        <taxon>Araneidae</taxon>
        <taxon>Araneus</taxon>
    </lineage>
</organism>
<keyword evidence="4" id="KW-0812">Transmembrane</keyword>
<dbReference type="CDD" id="cd06263">
    <property type="entry name" value="MAM"/>
    <property type="match status" value="1"/>
</dbReference>
<feature type="domain" description="MAM" evidence="6">
    <location>
        <begin position="41"/>
        <end position="214"/>
    </location>
</feature>
<dbReference type="InterPro" id="IPR002172">
    <property type="entry name" value="LDrepeatLR_classA_rpt"/>
</dbReference>
<proteinExistence type="predicted"/>
<keyword evidence="4" id="KW-1133">Transmembrane helix</keyword>
<evidence type="ECO:0000313" key="7">
    <source>
        <dbReference type="EMBL" id="GBN90363.1"/>
    </source>
</evidence>
<evidence type="ECO:0000313" key="8">
    <source>
        <dbReference type="Proteomes" id="UP000499080"/>
    </source>
</evidence>
<dbReference type="PROSITE" id="PS01209">
    <property type="entry name" value="LDLRA_1"/>
    <property type="match status" value="1"/>
</dbReference>
<dbReference type="OrthoDB" id="6435751at2759"/>
<dbReference type="EMBL" id="BGPR01023290">
    <property type="protein sequence ID" value="GBN90363.1"/>
    <property type="molecule type" value="Genomic_DNA"/>
</dbReference>
<sequence length="411" mass="46301">IRFIGVKGYNGDLALDDIFIQQDTCDEPTTTVPPPTEFQGQPCDFEAADICGFKLESPDGIAWKRTQGKSIKGNVEGPKTDKSYGTSEGHYMIVRPTTGARTVGDNKAYVVMPNVPSTGVYRSCVRFWYQMYGDNVISLNLYMRTQGGSLPPFSLWSHGTKHGDNTWRVGQRTIDAPYTHEKKADIEDCKKNFRIWNYGLVTVELQKDSNLCTEMKYFCMDRKKDPCLSREQICNGKKECSDGSDESLCDRCPPNFCLNGGECSVVNHVPVCKCKDKFAQNRCKTKRVVPEKQEKPEIPPKGAGVEWIIGVVIGTVLLIAIMLVIWYKRNTNAERARLPHAVDNPVYGLNLDTLTFGELNSHMPVRTEDVSTLIVSNQFFVSIISNTTKYVLHPRYSLILILKFVELRLTP</sequence>
<evidence type="ECO:0000256" key="2">
    <source>
        <dbReference type="PROSITE-ProRule" id="PRU00076"/>
    </source>
</evidence>
<dbReference type="PANTHER" id="PTHR23282:SF101">
    <property type="entry name" value="MAM DOMAIN-CONTAINING PROTEIN"/>
    <property type="match status" value="1"/>
</dbReference>
<dbReference type="PROSITE" id="PS50060">
    <property type="entry name" value="MAM_2"/>
    <property type="match status" value="1"/>
</dbReference>
<keyword evidence="4" id="KW-0472">Membrane</keyword>
<evidence type="ECO:0000256" key="4">
    <source>
        <dbReference type="SAM" id="Phobius"/>
    </source>
</evidence>
<dbReference type="Gene3D" id="2.10.25.10">
    <property type="entry name" value="Laminin"/>
    <property type="match status" value="1"/>
</dbReference>
<dbReference type="InterPro" id="IPR000742">
    <property type="entry name" value="EGF"/>
</dbReference>
<accession>A0A4Y2SRM9</accession>
<keyword evidence="7" id="KW-0675">Receptor</keyword>
<dbReference type="AlphaFoldDB" id="A0A4Y2SRM9"/>
<feature type="domain" description="EGF-like" evidence="5">
    <location>
        <begin position="250"/>
        <end position="284"/>
    </location>
</feature>
<evidence type="ECO:0000256" key="1">
    <source>
        <dbReference type="ARBA" id="ARBA00023157"/>
    </source>
</evidence>
<evidence type="ECO:0000256" key="3">
    <source>
        <dbReference type="PROSITE-ProRule" id="PRU00124"/>
    </source>
</evidence>
<dbReference type="SUPFAM" id="SSF49899">
    <property type="entry name" value="Concanavalin A-like lectins/glucanases"/>
    <property type="match status" value="1"/>
</dbReference>
<dbReference type="InterPro" id="IPR036055">
    <property type="entry name" value="LDL_receptor-like_sf"/>
</dbReference>
<feature type="disulfide bond" evidence="2">
    <location>
        <begin position="274"/>
        <end position="283"/>
    </location>
</feature>
<dbReference type="SUPFAM" id="SSF57196">
    <property type="entry name" value="EGF/Laminin"/>
    <property type="match status" value="1"/>
</dbReference>
<dbReference type="SMART" id="SM00192">
    <property type="entry name" value="LDLa"/>
    <property type="match status" value="1"/>
</dbReference>
<protein>
    <submittedName>
        <fullName evidence="7">MAM and LDL-receptor class A domain-containing protein 2</fullName>
    </submittedName>
</protein>
<dbReference type="Gene3D" id="2.60.120.200">
    <property type="match status" value="1"/>
</dbReference>
<dbReference type="Gene3D" id="4.10.400.10">
    <property type="entry name" value="Low-density Lipoprotein Receptor"/>
    <property type="match status" value="1"/>
</dbReference>
<gene>
    <name evidence="7" type="primary">MLRP2_9</name>
    <name evidence="7" type="ORF">AVEN_146834_1</name>
</gene>
<reference evidence="7 8" key="1">
    <citation type="journal article" date="2019" name="Sci. Rep.">
        <title>Orb-weaving spider Araneus ventricosus genome elucidates the spidroin gene catalogue.</title>
        <authorList>
            <person name="Kono N."/>
            <person name="Nakamura H."/>
            <person name="Ohtoshi R."/>
            <person name="Moran D.A.P."/>
            <person name="Shinohara A."/>
            <person name="Yoshida Y."/>
            <person name="Fujiwara M."/>
            <person name="Mori M."/>
            <person name="Tomita M."/>
            <person name="Arakawa K."/>
        </authorList>
    </citation>
    <scope>NUCLEOTIDE SEQUENCE [LARGE SCALE GENOMIC DNA]</scope>
</reference>
<keyword evidence="2" id="KW-0245">EGF-like domain</keyword>
<dbReference type="InterPro" id="IPR000998">
    <property type="entry name" value="MAM_dom"/>
</dbReference>
<dbReference type="PROSITE" id="PS50026">
    <property type="entry name" value="EGF_3"/>
    <property type="match status" value="1"/>
</dbReference>
<evidence type="ECO:0000259" key="5">
    <source>
        <dbReference type="PROSITE" id="PS50026"/>
    </source>
</evidence>
<name>A0A4Y2SRM9_ARAVE</name>
<dbReference type="CDD" id="cd00112">
    <property type="entry name" value="LDLa"/>
    <property type="match status" value="1"/>
</dbReference>
<dbReference type="InterPro" id="IPR023415">
    <property type="entry name" value="LDLR_class-A_CS"/>
</dbReference>
<evidence type="ECO:0000259" key="6">
    <source>
        <dbReference type="PROSITE" id="PS50060"/>
    </source>
</evidence>
<dbReference type="PANTHER" id="PTHR23282">
    <property type="entry name" value="APICAL ENDOSOMAL GLYCOPROTEIN PRECURSOR"/>
    <property type="match status" value="1"/>
</dbReference>
<keyword evidence="1 2" id="KW-1015">Disulfide bond</keyword>